<reference evidence="2" key="2">
    <citation type="submission" date="2024-10" db="UniProtKB">
        <authorList>
            <consortium name="EnsemblProtists"/>
        </authorList>
    </citation>
    <scope>IDENTIFICATION</scope>
</reference>
<accession>A0A0D3KEG8</accession>
<keyword evidence="3" id="KW-1185">Reference proteome</keyword>
<dbReference type="RefSeq" id="XP_005786582.1">
    <property type="nucleotide sequence ID" value="XM_005786525.1"/>
</dbReference>
<name>A0A0D3KEG8_EMIH1</name>
<evidence type="ECO:0000313" key="2">
    <source>
        <dbReference type="EnsemblProtists" id="EOD34153"/>
    </source>
</evidence>
<dbReference type="InterPro" id="IPR018656">
    <property type="entry name" value="DUF2087"/>
</dbReference>
<dbReference type="HOGENOM" id="CLU_566771_0_0_1"/>
<reference evidence="3" key="1">
    <citation type="journal article" date="2013" name="Nature">
        <title>Pan genome of the phytoplankton Emiliania underpins its global distribution.</title>
        <authorList>
            <person name="Read B.A."/>
            <person name="Kegel J."/>
            <person name="Klute M.J."/>
            <person name="Kuo A."/>
            <person name="Lefebvre S.C."/>
            <person name="Maumus F."/>
            <person name="Mayer C."/>
            <person name="Miller J."/>
            <person name="Monier A."/>
            <person name="Salamov A."/>
            <person name="Young J."/>
            <person name="Aguilar M."/>
            <person name="Claverie J.M."/>
            <person name="Frickenhaus S."/>
            <person name="Gonzalez K."/>
            <person name="Herman E.K."/>
            <person name="Lin Y.C."/>
            <person name="Napier J."/>
            <person name="Ogata H."/>
            <person name="Sarno A.F."/>
            <person name="Shmutz J."/>
            <person name="Schroeder D."/>
            <person name="de Vargas C."/>
            <person name="Verret F."/>
            <person name="von Dassow P."/>
            <person name="Valentin K."/>
            <person name="Van de Peer Y."/>
            <person name="Wheeler G."/>
            <person name="Dacks J.B."/>
            <person name="Delwiche C.F."/>
            <person name="Dyhrman S.T."/>
            <person name="Glockner G."/>
            <person name="John U."/>
            <person name="Richards T."/>
            <person name="Worden A.Z."/>
            <person name="Zhang X."/>
            <person name="Grigoriev I.V."/>
            <person name="Allen A.E."/>
            <person name="Bidle K."/>
            <person name="Borodovsky M."/>
            <person name="Bowler C."/>
            <person name="Brownlee C."/>
            <person name="Cock J.M."/>
            <person name="Elias M."/>
            <person name="Gladyshev V.N."/>
            <person name="Groth M."/>
            <person name="Guda C."/>
            <person name="Hadaegh A."/>
            <person name="Iglesias-Rodriguez M.D."/>
            <person name="Jenkins J."/>
            <person name="Jones B.M."/>
            <person name="Lawson T."/>
            <person name="Leese F."/>
            <person name="Lindquist E."/>
            <person name="Lobanov A."/>
            <person name="Lomsadze A."/>
            <person name="Malik S.B."/>
            <person name="Marsh M.E."/>
            <person name="Mackinder L."/>
            <person name="Mock T."/>
            <person name="Mueller-Roeber B."/>
            <person name="Pagarete A."/>
            <person name="Parker M."/>
            <person name="Probert I."/>
            <person name="Quesneville H."/>
            <person name="Raines C."/>
            <person name="Rensing S.A."/>
            <person name="Riano-Pachon D.M."/>
            <person name="Richier S."/>
            <person name="Rokitta S."/>
            <person name="Shiraiwa Y."/>
            <person name="Soanes D.M."/>
            <person name="van der Giezen M."/>
            <person name="Wahlund T.M."/>
            <person name="Williams B."/>
            <person name="Wilson W."/>
            <person name="Wolfe G."/>
            <person name="Wurch L.L."/>
        </authorList>
    </citation>
    <scope>NUCLEOTIDE SEQUENCE</scope>
</reference>
<sequence>MDCSSACPDAAPFDTTSEDVVHFLVGSGSTAMSARASIVPADSLLGTLVRDVSGNAPLLLPDRDPEFMRLLLSFWAEDDHQPPLRASRYRVLVGSSQQRHLRAALEETRVTCFSREGYAEAAPVPCTGLGLPAEEEPAAAFELATLGPTVLNEVRVRAVECVAASTPLWAGGEAVEDWSLFEADGEPVAEAAAEAGLSVASLTLEPHEVPAGAGFAPFPRTVPSFRVLGCAGGSSEWTELGAQGGAEGLPEARLLLVRNAPRRHLCTGELLAALLALPRSLCWAEAEAHRCASLTLSLARASLESKGKLKTFLGHTAGSTRLLLRAWPGKDAVQAQAAWWLASELAEGHMYTEPELYALIEAASSYQPDLGTIRKELHRRGCLEPPEIVQNADRTTSTYYRVAPLERMREVATLASSSELDGGLVLFVNRRHVLHVWAWWWDSDSIHLHLAPTESSDDRPLKQLRCLAKSILERDGRAPGSQ</sequence>
<evidence type="ECO:0000313" key="3">
    <source>
        <dbReference type="Proteomes" id="UP000013827"/>
    </source>
</evidence>
<dbReference type="Proteomes" id="UP000013827">
    <property type="component" value="Unassembled WGS sequence"/>
</dbReference>
<dbReference type="PaxDb" id="2903-EOD34153"/>
<proteinExistence type="predicted"/>
<dbReference type="KEGG" id="ehx:EMIHUDRAFT_228819"/>
<dbReference type="EnsemblProtists" id="EOD34153">
    <property type="protein sequence ID" value="EOD34153"/>
    <property type="gene ID" value="EMIHUDRAFT_228819"/>
</dbReference>
<dbReference type="Pfam" id="PF09860">
    <property type="entry name" value="DUF2087"/>
    <property type="match status" value="1"/>
</dbReference>
<dbReference type="GeneID" id="17279424"/>
<protein>
    <recommendedName>
        <fullName evidence="1">DUF2087 domain-containing protein</fullName>
    </recommendedName>
</protein>
<dbReference type="AlphaFoldDB" id="A0A0D3KEG8"/>
<feature type="domain" description="DUF2087" evidence="1">
    <location>
        <begin position="324"/>
        <end position="383"/>
    </location>
</feature>
<organism evidence="2 3">
    <name type="scientific">Emiliania huxleyi (strain CCMP1516)</name>
    <dbReference type="NCBI Taxonomy" id="280463"/>
    <lineage>
        <taxon>Eukaryota</taxon>
        <taxon>Haptista</taxon>
        <taxon>Haptophyta</taxon>
        <taxon>Prymnesiophyceae</taxon>
        <taxon>Isochrysidales</taxon>
        <taxon>Noelaerhabdaceae</taxon>
        <taxon>Emiliania</taxon>
    </lineage>
</organism>
<evidence type="ECO:0000259" key="1">
    <source>
        <dbReference type="Pfam" id="PF09860"/>
    </source>
</evidence>